<keyword evidence="3" id="KW-0573">Peptidoglycan synthesis</keyword>
<dbReference type="CDD" id="cd06339">
    <property type="entry name" value="PBP1_YraM_LppC_lipoprotein-like"/>
    <property type="match status" value="1"/>
</dbReference>
<dbReference type="PANTHER" id="PTHR38038:SF1">
    <property type="entry name" value="PENICILLIN-BINDING PROTEIN ACTIVATOR LPOA"/>
    <property type="match status" value="1"/>
</dbReference>
<keyword evidence="4" id="KW-0472">Membrane</keyword>
<keyword evidence="7" id="KW-0449">Lipoprotein</keyword>
<keyword evidence="10" id="KW-1185">Reference proteome</keyword>
<dbReference type="SUPFAM" id="SSF53822">
    <property type="entry name" value="Periplasmic binding protein-like I"/>
    <property type="match status" value="1"/>
</dbReference>
<feature type="signal peptide" evidence="8">
    <location>
        <begin position="1"/>
        <end position="19"/>
    </location>
</feature>
<organism evidence="9 10">
    <name type="scientific">Entomomonas asaccharolytica</name>
    <dbReference type="NCBI Taxonomy" id="2785331"/>
    <lineage>
        <taxon>Bacteria</taxon>
        <taxon>Pseudomonadati</taxon>
        <taxon>Pseudomonadota</taxon>
        <taxon>Gammaproteobacteria</taxon>
        <taxon>Pseudomonadales</taxon>
        <taxon>Pseudomonadaceae</taxon>
        <taxon>Entomomonas</taxon>
    </lineage>
</organism>
<dbReference type="PROSITE" id="PS51257">
    <property type="entry name" value="PROKAR_LIPOPROTEIN"/>
    <property type="match status" value="1"/>
</dbReference>
<dbReference type="GO" id="GO:0030234">
    <property type="term" value="F:enzyme regulator activity"/>
    <property type="evidence" value="ECO:0007669"/>
    <property type="project" value="TreeGrafter"/>
</dbReference>
<keyword evidence="5" id="KW-0564">Palmitate</keyword>
<dbReference type="GO" id="GO:0009252">
    <property type="term" value="P:peptidoglycan biosynthetic process"/>
    <property type="evidence" value="ECO:0007669"/>
    <property type="project" value="UniProtKB-KW"/>
</dbReference>
<evidence type="ECO:0000256" key="8">
    <source>
        <dbReference type="SAM" id="SignalP"/>
    </source>
</evidence>
<dbReference type="InterPro" id="IPR028082">
    <property type="entry name" value="Peripla_BP_I"/>
</dbReference>
<dbReference type="GO" id="GO:0031241">
    <property type="term" value="C:periplasmic side of cell outer membrane"/>
    <property type="evidence" value="ECO:0007669"/>
    <property type="project" value="TreeGrafter"/>
</dbReference>
<dbReference type="EMBL" id="CP067393">
    <property type="protein sequence ID" value="QQP84448.1"/>
    <property type="molecule type" value="Genomic_DNA"/>
</dbReference>
<evidence type="ECO:0000256" key="4">
    <source>
        <dbReference type="ARBA" id="ARBA00023136"/>
    </source>
</evidence>
<evidence type="ECO:0000313" key="10">
    <source>
        <dbReference type="Proteomes" id="UP000595278"/>
    </source>
</evidence>
<evidence type="ECO:0000256" key="6">
    <source>
        <dbReference type="ARBA" id="ARBA00023237"/>
    </source>
</evidence>
<name>A0A974ND49_9GAMM</name>
<protein>
    <submittedName>
        <fullName evidence="9">Penicillin-binding protein activator</fullName>
    </submittedName>
</protein>
<evidence type="ECO:0000256" key="2">
    <source>
        <dbReference type="ARBA" id="ARBA00022960"/>
    </source>
</evidence>
<dbReference type="KEGG" id="eaz:JHT90_08430"/>
<dbReference type="InterPro" id="IPR007443">
    <property type="entry name" value="LpoA"/>
</dbReference>
<evidence type="ECO:0000256" key="7">
    <source>
        <dbReference type="ARBA" id="ARBA00023288"/>
    </source>
</evidence>
<evidence type="ECO:0000256" key="5">
    <source>
        <dbReference type="ARBA" id="ARBA00023139"/>
    </source>
</evidence>
<dbReference type="Gene3D" id="1.25.40.650">
    <property type="match status" value="1"/>
</dbReference>
<proteinExistence type="predicted"/>
<dbReference type="GO" id="GO:0008360">
    <property type="term" value="P:regulation of cell shape"/>
    <property type="evidence" value="ECO:0007669"/>
    <property type="project" value="UniProtKB-KW"/>
</dbReference>
<dbReference type="Proteomes" id="UP000595278">
    <property type="component" value="Chromosome"/>
</dbReference>
<dbReference type="Pfam" id="PF04348">
    <property type="entry name" value="LppC"/>
    <property type="match status" value="1"/>
</dbReference>
<sequence length="584" mass="64945">MKAYSRFLLVFSVLLFLTACDLLPLNSQSMPSFNNNQDAPEYLIGQANQQTNSEIANQYRLIAADKYIKANNLEKAQTILGELQPQLNNTQQMIADTLKANIALNKKDTATALNLLTSNTFYRLDEQETYLQVRVRLLKATAFETDGKPLQALRERSYISSFLSGQTAQDNQDNIWRLAMSIPLEVLQSAADGGETGGWLQLAKAVKSASTLAEQKENINNWIAANPNHPAAKNPPAELMTIQNLTTETYTKVAILLPQKQKYAQAIYNGFIAAYYQADNKDKITIKAYESSDFKSMDAFYEQAKKDGMQLVVGPIEKNLVNELSKKPTLPITTLALNYADGNSHPPQLFQFGLLPEDEAREAAIRAFSDGRRHAVAIVPQGEWGKKVLSAFRSQWEELGGVLEGIQYIDRPVDLDGQMVSLIDKLPGNGIKSTSDDDNMLFMVAEPAIARQIRALLVYRDGDKLPVYATSHIYTGTPDANQDSDLNGVLFTETPWLLSNNDPIQQSIISQWPQAKTSFARLYALGVDTWRLTPRISELKALPNSRVEGLSGELTIDNKQRVTRKLPWATFSKGLIQPAPPNAL</sequence>
<evidence type="ECO:0000256" key="3">
    <source>
        <dbReference type="ARBA" id="ARBA00022984"/>
    </source>
</evidence>
<dbReference type="Gene3D" id="3.40.50.2300">
    <property type="match status" value="2"/>
</dbReference>
<dbReference type="AlphaFoldDB" id="A0A974ND49"/>
<evidence type="ECO:0000256" key="1">
    <source>
        <dbReference type="ARBA" id="ARBA00022729"/>
    </source>
</evidence>
<dbReference type="RefSeq" id="WP_201090345.1">
    <property type="nucleotide sequence ID" value="NZ_CP067393.1"/>
</dbReference>
<keyword evidence="1 8" id="KW-0732">Signal</keyword>
<keyword evidence="6" id="KW-0998">Cell outer membrane</keyword>
<dbReference type="Gene3D" id="1.25.40.10">
    <property type="entry name" value="Tetratricopeptide repeat domain"/>
    <property type="match status" value="1"/>
</dbReference>
<accession>A0A974ND49</accession>
<dbReference type="PANTHER" id="PTHR38038">
    <property type="entry name" value="PENICILLIN-BINDING PROTEIN ACTIVATOR LPOA"/>
    <property type="match status" value="1"/>
</dbReference>
<evidence type="ECO:0000313" key="9">
    <source>
        <dbReference type="EMBL" id="QQP84448.1"/>
    </source>
</evidence>
<gene>
    <name evidence="9" type="ORF">JHT90_08430</name>
</gene>
<keyword evidence="2" id="KW-0133">Cell shape</keyword>
<reference evidence="9 10" key="1">
    <citation type="submission" date="2021-01" db="EMBL/GenBank/DDBJ databases">
        <title>Entomomonas sp. F2A isolated from a house cricket (Acheta domesticus).</title>
        <authorList>
            <person name="Spergser J."/>
            <person name="Busse H.-J."/>
        </authorList>
    </citation>
    <scope>NUCLEOTIDE SEQUENCE [LARGE SCALE GENOMIC DNA]</scope>
    <source>
        <strain evidence="9 10">F2A</strain>
    </source>
</reference>
<dbReference type="InterPro" id="IPR011990">
    <property type="entry name" value="TPR-like_helical_dom_sf"/>
</dbReference>
<feature type="chain" id="PRO_5036823505" evidence="8">
    <location>
        <begin position="20"/>
        <end position="584"/>
    </location>
</feature>